<name>A0AAJ2VZM5_9FLAO</name>
<dbReference type="EMBL" id="JAWXVH010000013">
    <property type="protein sequence ID" value="MDX6187484.1"/>
    <property type="molecule type" value="Genomic_DNA"/>
</dbReference>
<dbReference type="PROSITE" id="PS51257">
    <property type="entry name" value="PROKAR_LIPOPROTEIN"/>
    <property type="match status" value="1"/>
</dbReference>
<evidence type="ECO:0000313" key="2">
    <source>
        <dbReference type="EMBL" id="MDX6187484.1"/>
    </source>
</evidence>
<comment type="caution">
    <text evidence="2">The sequence shown here is derived from an EMBL/GenBank/DDBJ whole genome shotgun (WGS) entry which is preliminary data.</text>
</comment>
<organism evidence="2 3">
    <name type="scientific">Flavobacterium flavipigmentatum</name>
    <dbReference type="NCBI Taxonomy" id="2893884"/>
    <lineage>
        <taxon>Bacteria</taxon>
        <taxon>Pseudomonadati</taxon>
        <taxon>Bacteroidota</taxon>
        <taxon>Flavobacteriia</taxon>
        <taxon>Flavobacteriales</taxon>
        <taxon>Flavobacteriaceae</taxon>
        <taxon>Flavobacterium</taxon>
    </lineage>
</organism>
<dbReference type="RefSeq" id="WP_229973853.1">
    <property type="nucleotide sequence ID" value="NZ_CP087133.1"/>
</dbReference>
<dbReference type="Proteomes" id="UP001278738">
    <property type="component" value="Unassembled WGS sequence"/>
</dbReference>
<keyword evidence="4" id="KW-1185">Reference proteome</keyword>
<sequence>MNRKLILIAFLILLSCGKERELENTFVTKKSEYWQYNDYCAKSRVYFRFNKNGSYDKYLKSYTGFDLFNNDGDLLSGSRTWSLKNDSIFVWDNEEYKIEKYSTQQIRLSYYHYKKKNKKCSITLNKIN</sequence>
<evidence type="ECO:0000313" key="1">
    <source>
        <dbReference type="EMBL" id="MDX6183950.1"/>
    </source>
</evidence>
<accession>A0AAJ2VZM5</accession>
<reference evidence="2 4" key="1">
    <citation type="submission" date="2023-11" db="EMBL/GenBank/DDBJ databases">
        <title>Unpublished Manusciprt.</title>
        <authorList>
            <person name="Saticioglu I.B."/>
            <person name="Ay H."/>
            <person name="Ajmi N."/>
            <person name="Altun S."/>
            <person name="Duman M."/>
        </authorList>
    </citation>
    <scope>NUCLEOTIDE SEQUENCE</scope>
    <source>
        <strain evidence="1 4">Fl-33</strain>
        <strain evidence="2">Fl-77</strain>
    </source>
</reference>
<evidence type="ECO:0000313" key="3">
    <source>
        <dbReference type="Proteomes" id="UP001270053"/>
    </source>
</evidence>
<gene>
    <name evidence="1" type="ORF">SGQ18_17465</name>
    <name evidence="2" type="ORF">SGQ44_17125</name>
</gene>
<dbReference type="EMBL" id="JAWXVG010000012">
    <property type="protein sequence ID" value="MDX6183950.1"/>
    <property type="molecule type" value="Genomic_DNA"/>
</dbReference>
<dbReference type="AlphaFoldDB" id="A0AAJ2VZM5"/>
<evidence type="ECO:0008006" key="5">
    <source>
        <dbReference type="Google" id="ProtNLM"/>
    </source>
</evidence>
<proteinExistence type="predicted"/>
<protein>
    <recommendedName>
        <fullName evidence="5">Lipoprotein</fullName>
    </recommendedName>
</protein>
<dbReference type="Proteomes" id="UP001270053">
    <property type="component" value="Unassembled WGS sequence"/>
</dbReference>
<evidence type="ECO:0000313" key="4">
    <source>
        <dbReference type="Proteomes" id="UP001278738"/>
    </source>
</evidence>